<evidence type="ECO:0000256" key="2">
    <source>
        <dbReference type="SAM" id="MobiDB-lite"/>
    </source>
</evidence>
<dbReference type="GO" id="GO:0008237">
    <property type="term" value="F:metallopeptidase activity"/>
    <property type="evidence" value="ECO:0007669"/>
    <property type="project" value="UniProtKB-KW"/>
</dbReference>
<keyword evidence="1" id="KW-0482">Metalloprotease</keyword>
<dbReference type="SUPFAM" id="SSF51261">
    <property type="entry name" value="Duplicated hybrid motif"/>
    <property type="match status" value="1"/>
</dbReference>
<comment type="caution">
    <text evidence="4">The sequence shown here is derived from an EMBL/GenBank/DDBJ whole genome shotgun (WGS) entry which is preliminary data.</text>
</comment>
<evidence type="ECO:0000256" key="1">
    <source>
        <dbReference type="ARBA" id="ARBA00023049"/>
    </source>
</evidence>
<name>A0A1E3WCV6_9HYPH</name>
<evidence type="ECO:0000313" key="4">
    <source>
        <dbReference type="EMBL" id="ODS03653.1"/>
    </source>
</evidence>
<gene>
    <name evidence="4" type="ORF">AUC71_08520</name>
</gene>
<keyword evidence="1" id="KW-0645">Protease</keyword>
<dbReference type="EMBL" id="LPWD01000072">
    <property type="protein sequence ID" value="ODS03653.1"/>
    <property type="molecule type" value="Genomic_DNA"/>
</dbReference>
<dbReference type="Gene3D" id="3.10.450.350">
    <property type="match status" value="1"/>
</dbReference>
<keyword evidence="1" id="KW-0378">Hydrolase</keyword>
<dbReference type="Pfam" id="PF19425">
    <property type="entry name" value="Csd3_N2"/>
    <property type="match status" value="1"/>
</dbReference>
<proteinExistence type="predicted"/>
<feature type="domain" description="Csd3-like second N-terminal" evidence="3">
    <location>
        <begin position="10"/>
        <end position="121"/>
    </location>
</feature>
<evidence type="ECO:0000259" key="3">
    <source>
        <dbReference type="Pfam" id="PF19425"/>
    </source>
</evidence>
<keyword evidence="5" id="KW-1185">Reference proteome</keyword>
<organism evidence="4 5">
    <name type="scientific">Methyloceanibacter marginalis</name>
    <dbReference type="NCBI Taxonomy" id="1774971"/>
    <lineage>
        <taxon>Bacteria</taxon>
        <taxon>Pseudomonadati</taxon>
        <taxon>Pseudomonadota</taxon>
        <taxon>Alphaproteobacteria</taxon>
        <taxon>Hyphomicrobiales</taxon>
        <taxon>Hyphomicrobiaceae</taxon>
        <taxon>Methyloceanibacter</taxon>
    </lineage>
</organism>
<dbReference type="GO" id="GO:0006508">
    <property type="term" value="P:proteolysis"/>
    <property type="evidence" value="ECO:0007669"/>
    <property type="project" value="UniProtKB-KW"/>
</dbReference>
<dbReference type="Gene3D" id="2.70.70.10">
    <property type="entry name" value="Glucose Permease (Domain IIA)"/>
    <property type="match status" value="1"/>
</dbReference>
<dbReference type="Proteomes" id="UP000095042">
    <property type="component" value="Unassembled WGS sequence"/>
</dbReference>
<dbReference type="AlphaFoldDB" id="A0A1E3WCV6"/>
<reference evidence="4 5" key="1">
    <citation type="journal article" date="2016" name="Environ. Microbiol.">
        <title>New Methyloceanibacter diversity from North Sea sediments includes methanotroph containing solely the soluble methane monooxygenase.</title>
        <authorList>
            <person name="Vekeman B."/>
            <person name="Kerckhof F.M."/>
            <person name="Cremers G."/>
            <person name="de Vos P."/>
            <person name="Vandamme P."/>
            <person name="Boon N."/>
            <person name="Op den Camp H.J."/>
            <person name="Heylen K."/>
        </authorList>
    </citation>
    <scope>NUCLEOTIDE SEQUENCE [LARGE SCALE GENOMIC DNA]</scope>
    <source>
        <strain evidence="4 5">R-67177</strain>
    </source>
</reference>
<dbReference type="InterPro" id="IPR011055">
    <property type="entry name" value="Dup_hybrid_motif"/>
</dbReference>
<accession>A0A1E3WCV6</accession>
<feature type="region of interest" description="Disordered" evidence="2">
    <location>
        <begin position="134"/>
        <end position="183"/>
    </location>
</feature>
<sequence>MVITASNRASLYQSFYQAALDQKLPSDTILKLLRVHSYDVDFKQKARSGDTFEVFFDADGSSGDEAGELLYTAMTVGGEVRKFYRFRTPDDTIDYYDEHGSSAKKFLMRNPVKGGRFTSGFGTRRHPLLRRIRMHTGATGPRRRAPRSSPPATAPSRWPSATAATATISASATPTVSPPPTAT</sequence>
<feature type="compositionally biased region" description="Low complexity" evidence="2">
    <location>
        <begin position="154"/>
        <end position="175"/>
    </location>
</feature>
<protein>
    <recommendedName>
        <fullName evidence="3">Csd3-like second N-terminal domain-containing protein</fullName>
    </recommendedName>
</protein>
<evidence type="ECO:0000313" key="5">
    <source>
        <dbReference type="Proteomes" id="UP000095042"/>
    </source>
</evidence>
<dbReference type="InterPro" id="IPR045834">
    <property type="entry name" value="Csd3_N2"/>
</dbReference>